<evidence type="ECO:0000313" key="1">
    <source>
        <dbReference type="EMBL" id="GEL45070.1"/>
    </source>
</evidence>
<evidence type="ECO:0000313" key="4">
    <source>
        <dbReference type="Proteomes" id="UP000564629"/>
    </source>
</evidence>
<dbReference type="Proteomes" id="UP000564629">
    <property type="component" value="Unassembled WGS sequence"/>
</dbReference>
<dbReference type="RefSeq" id="WP_146832142.1">
    <property type="nucleotide sequence ID" value="NZ_BJVQ01000002.1"/>
</dbReference>
<name>A0A511F725_9CELL</name>
<reference evidence="2 4" key="2">
    <citation type="submission" date="2020-08" db="EMBL/GenBank/DDBJ databases">
        <title>Sequencing the genomes of 1000 actinobacteria strains.</title>
        <authorList>
            <person name="Klenk H.-P."/>
        </authorList>
    </citation>
    <scope>NUCLEOTIDE SEQUENCE [LARGE SCALE GENOMIC DNA]</scope>
    <source>
        <strain evidence="2 4">DSM 9581</strain>
    </source>
</reference>
<protein>
    <recommendedName>
        <fullName evidence="5">IrrE N-terminal-like domain-containing protein</fullName>
    </recommendedName>
</protein>
<keyword evidence="3" id="KW-1185">Reference proteome</keyword>
<sequence>MRRGANDDDLGPIMLRVEGDVVALDRAIFTALFDSSVAYWRAPYRHALERSTLAFSEFTDLAREAQIPYPLFFAPPDVVQAQLDDKTRKLLAGVSKDSFSLNSRNKVQLRDIELIVKDLIRKQGVIKDLDDSLLPNRVIGRLRRSTRNVAADADKLRSLLGFTLTDLRACKTKEKALEFLIARLDANQVFVSRSQQNVMPQPLPPGIAFSGLCVRDKKVPFIFLTSGEPGSTFEPAGRKIFTLVLLAVFVARGRFAPVSYDDHTGDLIDDHEYELAEEVLMPAADVHAVQADSLDAVKEVAAQLCVTPSAFVMRARRLGVFAADESRDYLDQLSAEFAARGKPFARTPLPHNAVRKYAGAEFTRRMFHQLDRGAITPGEFCRVVCLNRLRPGDLHLLRAAR</sequence>
<reference evidence="1 3" key="1">
    <citation type="submission" date="2019-07" db="EMBL/GenBank/DDBJ databases">
        <title>Whole genome shotgun sequence of Cellulomonas hominis NBRC 16055.</title>
        <authorList>
            <person name="Hosoyama A."/>
            <person name="Uohara A."/>
            <person name="Ohji S."/>
            <person name="Ichikawa N."/>
        </authorList>
    </citation>
    <scope>NUCLEOTIDE SEQUENCE [LARGE SCALE GENOMIC DNA]</scope>
    <source>
        <strain evidence="1 3">NBRC 16055</strain>
    </source>
</reference>
<gene>
    <name evidence="1" type="ORF">CHO01_01860</name>
    <name evidence="2" type="ORF">HNR08_002873</name>
</gene>
<dbReference type="OrthoDB" id="4773620at2"/>
<evidence type="ECO:0000313" key="3">
    <source>
        <dbReference type="Proteomes" id="UP000321723"/>
    </source>
</evidence>
<organism evidence="1 3">
    <name type="scientific">Cellulomonas hominis</name>
    <dbReference type="NCBI Taxonomy" id="156981"/>
    <lineage>
        <taxon>Bacteria</taxon>
        <taxon>Bacillati</taxon>
        <taxon>Actinomycetota</taxon>
        <taxon>Actinomycetes</taxon>
        <taxon>Micrococcales</taxon>
        <taxon>Cellulomonadaceae</taxon>
        <taxon>Cellulomonas</taxon>
    </lineage>
</organism>
<evidence type="ECO:0000313" key="2">
    <source>
        <dbReference type="EMBL" id="MBB5474137.1"/>
    </source>
</evidence>
<proteinExistence type="predicted"/>
<dbReference type="Proteomes" id="UP000321723">
    <property type="component" value="Unassembled WGS sequence"/>
</dbReference>
<dbReference type="AlphaFoldDB" id="A0A511F725"/>
<dbReference type="EMBL" id="JACHDN010000001">
    <property type="protein sequence ID" value="MBB5474137.1"/>
    <property type="molecule type" value="Genomic_DNA"/>
</dbReference>
<dbReference type="EMBL" id="BJVQ01000002">
    <property type="protein sequence ID" value="GEL45070.1"/>
    <property type="molecule type" value="Genomic_DNA"/>
</dbReference>
<accession>A0A511F725</accession>
<evidence type="ECO:0008006" key="5">
    <source>
        <dbReference type="Google" id="ProtNLM"/>
    </source>
</evidence>
<comment type="caution">
    <text evidence="1">The sequence shown here is derived from an EMBL/GenBank/DDBJ whole genome shotgun (WGS) entry which is preliminary data.</text>
</comment>